<name>A0A6S6RVF0_9BACT</name>
<sequence length="255" mass="28993">MSKYIYILLFLIGTTSSWAQTKKKASFTEEELPVHHEFFVGGGISTRGFQVNLGYSLIKSPFRTLSFFADFGEVKDSKERQQTYDGLSLRGGAPKAFIYGKKNNLFFSRIGYGEKYYLSARNRRLVSLGFTYSGGFTLGMVRPYYLDLIYRDNGGRPDIVPEKYNESNLLKFLNPQEVDGPSGAAYGWDELDLVPGVFLKAGLLIDWGAFDTVLKDIEIGIAADFYFEQIPIMIFEKNTPVFVNLYINVHLGHRW</sequence>
<evidence type="ECO:0008006" key="3">
    <source>
        <dbReference type="Google" id="ProtNLM"/>
    </source>
</evidence>
<keyword evidence="1" id="KW-0732">Signal</keyword>
<proteinExistence type="predicted"/>
<dbReference type="EMBL" id="CACVAQ010000020">
    <property type="protein sequence ID" value="CAA6799078.1"/>
    <property type="molecule type" value="Genomic_DNA"/>
</dbReference>
<dbReference type="AlphaFoldDB" id="A0A6S6RVF0"/>
<gene>
    <name evidence="2" type="ORF">HELGO_WM10314</name>
</gene>
<feature type="chain" id="PRO_5027976202" description="Outer membrane protein beta-barrel domain-containing protein" evidence="1">
    <location>
        <begin position="20"/>
        <end position="255"/>
    </location>
</feature>
<evidence type="ECO:0000256" key="1">
    <source>
        <dbReference type="SAM" id="SignalP"/>
    </source>
</evidence>
<organism evidence="2">
    <name type="scientific">uncultured Aureispira sp</name>
    <dbReference type="NCBI Taxonomy" id="1331704"/>
    <lineage>
        <taxon>Bacteria</taxon>
        <taxon>Pseudomonadati</taxon>
        <taxon>Bacteroidota</taxon>
        <taxon>Saprospiria</taxon>
        <taxon>Saprospirales</taxon>
        <taxon>Saprospiraceae</taxon>
        <taxon>Aureispira</taxon>
        <taxon>environmental samples</taxon>
    </lineage>
</organism>
<feature type="signal peptide" evidence="1">
    <location>
        <begin position="1"/>
        <end position="19"/>
    </location>
</feature>
<evidence type="ECO:0000313" key="2">
    <source>
        <dbReference type="EMBL" id="CAA6799078.1"/>
    </source>
</evidence>
<reference evidence="2" key="1">
    <citation type="submission" date="2020-01" db="EMBL/GenBank/DDBJ databases">
        <authorList>
            <person name="Meier V. D."/>
            <person name="Meier V D."/>
        </authorList>
    </citation>
    <scope>NUCLEOTIDE SEQUENCE</scope>
    <source>
        <strain evidence="2">HLG_WM_MAG_10</strain>
    </source>
</reference>
<protein>
    <recommendedName>
        <fullName evidence="3">Outer membrane protein beta-barrel domain-containing protein</fullName>
    </recommendedName>
</protein>
<accession>A0A6S6RVF0</accession>